<reference evidence="4" key="1">
    <citation type="journal article" date="2019" name="Int. J. Syst. Evol. Microbiol.">
        <title>The Global Catalogue of Microorganisms (GCM) 10K type strain sequencing project: providing services to taxonomists for standard genome sequencing and annotation.</title>
        <authorList>
            <consortium name="The Broad Institute Genomics Platform"/>
            <consortium name="The Broad Institute Genome Sequencing Center for Infectious Disease"/>
            <person name="Wu L."/>
            <person name="Ma J."/>
        </authorList>
    </citation>
    <scope>NUCLEOTIDE SEQUENCE [LARGE SCALE GENOMIC DNA]</scope>
    <source>
        <strain evidence="4">CGMCC 4.7400</strain>
    </source>
</reference>
<dbReference type="InterPro" id="IPR036397">
    <property type="entry name" value="RNaseH_sf"/>
</dbReference>
<comment type="caution">
    <text evidence="3">The sequence shown here is derived from an EMBL/GenBank/DDBJ whole genome shotgun (WGS) entry which is preliminary data.</text>
</comment>
<dbReference type="SUPFAM" id="SSF53098">
    <property type="entry name" value="Ribonuclease H-like"/>
    <property type="match status" value="1"/>
</dbReference>
<dbReference type="EMBL" id="JBHTEB010000001">
    <property type="protein sequence ID" value="MFD0315976.1"/>
    <property type="molecule type" value="Genomic_DNA"/>
</dbReference>
<dbReference type="InterPro" id="IPR013520">
    <property type="entry name" value="Ribonucl_H"/>
</dbReference>
<accession>A0ABW2WA24</accession>
<evidence type="ECO:0000313" key="4">
    <source>
        <dbReference type="Proteomes" id="UP001597023"/>
    </source>
</evidence>
<organism evidence="3 4">
    <name type="scientific">Streptomyces flavalbus</name>
    <dbReference type="NCBI Taxonomy" id="2665155"/>
    <lineage>
        <taxon>Bacteria</taxon>
        <taxon>Bacillati</taxon>
        <taxon>Actinomycetota</taxon>
        <taxon>Actinomycetes</taxon>
        <taxon>Kitasatosporales</taxon>
        <taxon>Streptomycetaceae</taxon>
        <taxon>Streptomyces</taxon>
    </lineage>
</organism>
<dbReference type="RefSeq" id="WP_381609965.1">
    <property type="nucleotide sequence ID" value="NZ_JBHTEB010000001.1"/>
</dbReference>
<evidence type="ECO:0000256" key="1">
    <source>
        <dbReference type="SAM" id="MobiDB-lite"/>
    </source>
</evidence>
<keyword evidence="3" id="KW-0540">Nuclease</keyword>
<dbReference type="Pfam" id="PF00929">
    <property type="entry name" value="RNase_T"/>
    <property type="match status" value="1"/>
</dbReference>
<dbReference type="Proteomes" id="UP001597023">
    <property type="component" value="Unassembled WGS sequence"/>
</dbReference>
<keyword evidence="3" id="KW-0269">Exonuclease</keyword>
<keyword evidence="4" id="KW-1185">Reference proteome</keyword>
<sequence length="116" mass="11878">MTNAEHPADNAPTVPWPDGPMVALDVETTGVDPETARIVAAAVAAVGGGTPPETTTWLVDPGVEIPAEATAIHRITTEQARADGQAPATALPEIIEALAEPLSAGCPIVVFRPPTR</sequence>
<proteinExistence type="predicted"/>
<dbReference type="Gene3D" id="3.30.420.10">
    <property type="entry name" value="Ribonuclease H-like superfamily/Ribonuclease H"/>
    <property type="match status" value="1"/>
</dbReference>
<feature type="domain" description="Exonuclease" evidence="2">
    <location>
        <begin position="22"/>
        <end position="99"/>
    </location>
</feature>
<dbReference type="GO" id="GO:0004527">
    <property type="term" value="F:exonuclease activity"/>
    <property type="evidence" value="ECO:0007669"/>
    <property type="project" value="UniProtKB-KW"/>
</dbReference>
<protein>
    <submittedName>
        <fullName evidence="3">Exonuclease domain-containing protein</fullName>
    </submittedName>
</protein>
<evidence type="ECO:0000259" key="2">
    <source>
        <dbReference type="Pfam" id="PF00929"/>
    </source>
</evidence>
<keyword evidence="3" id="KW-0378">Hydrolase</keyword>
<gene>
    <name evidence="3" type="ORF">ACFQZ6_17465</name>
</gene>
<name>A0ABW2WA24_9ACTN</name>
<feature type="region of interest" description="Disordered" evidence="1">
    <location>
        <begin position="1"/>
        <end position="20"/>
    </location>
</feature>
<dbReference type="InterPro" id="IPR012337">
    <property type="entry name" value="RNaseH-like_sf"/>
</dbReference>
<evidence type="ECO:0000313" key="3">
    <source>
        <dbReference type="EMBL" id="MFD0315976.1"/>
    </source>
</evidence>